<protein>
    <submittedName>
        <fullName evidence="2">Uncharacterized protein</fullName>
    </submittedName>
</protein>
<organism evidence="2 3">
    <name type="scientific">Coregonus suidteri</name>
    <dbReference type="NCBI Taxonomy" id="861788"/>
    <lineage>
        <taxon>Eukaryota</taxon>
        <taxon>Metazoa</taxon>
        <taxon>Chordata</taxon>
        <taxon>Craniata</taxon>
        <taxon>Vertebrata</taxon>
        <taxon>Euteleostomi</taxon>
        <taxon>Actinopterygii</taxon>
        <taxon>Neopterygii</taxon>
        <taxon>Teleostei</taxon>
        <taxon>Protacanthopterygii</taxon>
        <taxon>Salmoniformes</taxon>
        <taxon>Salmonidae</taxon>
        <taxon>Coregoninae</taxon>
        <taxon>Coregonus</taxon>
    </lineage>
</organism>
<name>A0AAN8M9N5_9TELE</name>
<evidence type="ECO:0000313" key="2">
    <source>
        <dbReference type="EMBL" id="KAK6314986.1"/>
    </source>
</evidence>
<dbReference type="AlphaFoldDB" id="A0AAN8M9N5"/>
<comment type="caution">
    <text evidence="2">The sequence shown here is derived from an EMBL/GenBank/DDBJ whole genome shotgun (WGS) entry which is preliminary data.</text>
</comment>
<evidence type="ECO:0000313" key="3">
    <source>
        <dbReference type="Proteomes" id="UP001356427"/>
    </source>
</evidence>
<dbReference type="Proteomes" id="UP001356427">
    <property type="component" value="Unassembled WGS sequence"/>
</dbReference>
<sequence>MISKSLVEMGTTILQGRTFPCIQVEACYQQEHGVLHVSVSKSAGPWNSRGAHKKNSHHVVSYQTVP</sequence>
<gene>
    <name evidence="2" type="ORF">J4Q44_G00145150</name>
</gene>
<reference evidence="2 3" key="1">
    <citation type="submission" date="2021-04" db="EMBL/GenBank/DDBJ databases">
        <authorList>
            <person name="De Guttry C."/>
            <person name="Zahm M."/>
            <person name="Klopp C."/>
            <person name="Cabau C."/>
            <person name="Louis A."/>
            <person name="Berthelot C."/>
            <person name="Parey E."/>
            <person name="Roest Crollius H."/>
            <person name="Montfort J."/>
            <person name="Robinson-Rechavi M."/>
            <person name="Bucao C."/>
            <person name="Bouchez O."/>
            <person name="Gislard M."/>
            <person name="Lluch J."/>
            <person name="Milhes M."/>
            <person name="Lampietro C."/>
            <person name="Lopez Roques C."/>
            <person name="Donnadieu C."/>
            <person name="Braasch I."/>
            <person name="Desvignes T."/>
            <person name="Postlethwait J."/>
            <person name="Bobe J."/>
            <person name="Wedekind C."/>
            <person name="Guiguen Y."/>
        </authorList>
    </citation>
    <scope>NUCLEOTIDE SEQUENCE [LARGE SCALE GENOMIC DNA]</scope>
    <source>
        <strain evidence="2">Cs_M1</strain>
        <tissue evidence="2">Blood</tissue>
    </source>
</reference>
<proteinExistence type="predicted"/>
<evidence type="ECO:0000256" key="1">
    <source>
        <dbReference type="SAM" id="MobiDB-lite"/>
    </source>
</evidence>
<accession>A0AAN8M9N5</accession>
<dbReference type="EMBL" id="JAGTTL010000012">
    <property type="protein sequence ID" value="KAK6314986.1"/>
    <property type="molecule type" value="Genomic_DNA"/>
</dbReference>
<keyword evidence="3" id="KW-1185">Reference proteome</keyword>
<feature type="region of interest" description="Disordered" evidence="1">
    <location>
        <begin position="45"/>
        <end position="66"/>
    </location>
</feature>